<dbReference type="AlphaFoldDB" id="A0AA39UAE0"/>
<dbReference type="EMBL" id="JAUEPR010000024">
    <property type="protein sequence ID" value="KAK0475154.1"/>
    <property type="molecule type" value="Genomic_DNA"/>
</dbReference>
<dbReference type="Proteomes" id="UP001175227">
    <property type="component" value="Unassembled WGS sequence"/>
</dbReference>
<evidence type="ECO:0000313" key="2">
    <source>
        <dbReference type="Proteomes" id="UP001175227"/>
    </source>
</evidence>
<reference evidence="1" key="1">
    <citation type="submission" date="2023-06" db="EMBL/GenBank/DDBJ databases">
        <authorList>
            <consortium name="Lawrence Berkeley National Laboratory"/>
            <person name="Ahrendt S."/>
            <person name="Sahu N."/>
            <person name="Indic B."/>
            <person name="Wong-Bajracharya J."/>
            <person name="Merenyi Z."/>
            <person name="Ke H.-M."/>
            <person name="Monk M."/>
            <person name="Kocsube S."/>
            <person name="Drula E."/>
            <person name="Lipzen A."/>
            <person name="Balint B."/>
            <person name="Henrissat B."/>
            <person name="Andreopoulos B."/>
            <person name="Martin F.M."/>
            <person name="Harder C.B."/>
            <person name="Rigling D."/>
            <person name="Ford K.L."/>
            <person name="Foster G.D."/>
            <person name="Pangilinan J."/>
            <person name="Papanicolaou A."/>
            <person name="Barry K."/>
            <person name="LaButti K."/>
            <person name="Viragh M."/>
            <person name="Koriabine M."/>
            <person name="Yan M."/>
            <person name="Riley R."/>
            <person name="Champramary S."/>
            <person name="Plett K.L."/>
            <person name="Tsai I.J."/>
            <person name="Slot J."/>
            <person name="Sipos G."/>
            <person name="Plett J."/>
            <person name="Nagy L.G."/>
            <person name="Grigoriev I.V."/>
        </authorList>
    </citation>
    <scope>NUCLEOTIDE SEQUENCE</scope>
    <source>
        <strain evidence="1">ICMP 16352</strain>
    </source>
</reference>
<sequence length="174" mass="19430">MLRMIAHCPAGQTLRASQPDRQDNLQHLRWFRSLIANAGQAIPEKILGPACLANSRKFSPLTPNLTSQPEEECAVTVSSSYHPLSSRMGRLSNIGQSNHGTKLPPCCHSFELYSTTSVVYEYVYGPSTDVLSTPRERRHFLRSVCQQSVAVPSPTPSLTPRLEFATRRHHLLVH</sequence>
<gene>
    <name evidence="1" type="ORF">IW261DRAFT_505863</name>
</gene>
<keyword evidence="2" id="KW-1185">Reference proteome</keyword>
<proteinExistence type="predicted"/>
<accession>A0AA39UAE0</accession>
<protein>
    <submittedName>
        <fullName evidence="1">Uncharacterized protein</fullName>
    </submittedName>
</protein>
<evidence type="ECO:0000313" key="1">
    <source>
        <dbReference type="EMBL" id="KAK0475154.1"/>
    </source>
</evidence>
<name>A0AA39UAE0_9AGAR</name>
<organism evidence="1 2">
    <name type="scientific">Armillaria novae-zelandiae</name>
    <dbReference type="NCBI Taxonomy" id="153914"/>
    <lineage>
        <taxon>Eukaryota</taxon>
        <taxon>Fungi</taxon>
        <taxon>Dikarya</taxon>
        <taxon>Basidiomycota</taxon>
        <taxon>Agaricomycotina</taxon>
        <taxon>Agaricomycetes</taxon>
        <taxon>Agaricomycetidae</taxon>
        <taxon>Agaricales</taxon>
        <taxon>Marasmiineae</taxon>
        <taxon>Physalacriaceae</taxon>
        <taxon>Armillaria</taxon>
    </lineage>
</organism>
<comment type="caution">
    <text evidence="1">The sequence shown here is derived from an EMBL/GenBank/DDBJ whole genome shotgun (WGS) entry which is preliminary data.</text>
</comment>